<protein>
    <recommendedName>
        <fullName evidence="1">RGS domain-containing protein</fullName>
    </recommendedName>
</protein>
<keyword evidence="3" id="KW-1185">Reference proteome</keyword>
<dbReference type="AlphaFoldDB" id="A0AAW0PS99"/>
<organism evidence="2 3">
    <name type="scientific">Mugilogobius chulae</name>
    <name type="common">yellowstripe goby</name>
    <dbReference type="NCBI Taxonomy" id="88201"/>
    <lineage>
        <taxon>Eukaryota</taxon>
        <taxon>Metazoa</taxon>
        <taxon>Chordata</taxon>
        <taxon>Craniata</taxon>
        <taxon>Vertebrata</taxon>
        <taxon>Euteleostomi</taxon>
        <taxon>Actinopterygii</taxon>
        <taxon>Neopterygii</taxon>
        <taxon>Teleostei</taxon>
        <taxon>Neoteleostei</taxon>
        <taxon>Acanthomorphata</taxon>
        <taxon>Gobiaria</taxon>
        <taxon>Gobiiformes</taxon>
        <taxon>Gobioidei</taxon>
        <taxon>Gobiidae</taxon>
        <taxon>Gobionellinae</taxon>
        <taxon>Mugilogobius</taxon>
    </lineage>
</organism>
<proteinExistence type="predicted"/>
<dbReference type="InterPro" id="IPR044926">
    <property type="entry name" value="RGS_subdomain_2"/>
</dbReference>
<name>A0AAW0PS99_9GOBI</name>
<dbReference type="Pfam" id="PF00615">
    <property type="entry name" value="RGS"/>
    <property type="match status" value="1"/>
</dbReference>
<dbReference type="InterPro" id="IPR036305">
    <property type="entry name" value="RGS_sf"/>
</dbReference>
<dbReference type="Proteomes" id="UP001460270">
    <property type="component" value="Unassembled WGS sequence"/>
</dbReference>
<evidence type="ECO:0000259" key="1">
    <source>
        <dbReference type="PROSITE" id="PS50132"/>
    </source>
</evidence>
<dbReference type="PROSITE" id="PS50132">
    <property type="entry name" value="RGS"/>
    <property type="match status" value="1"/>
</dbReference>
<dbReference type="EMBL" id="JBBPFD010000005">
    <property type="protein sequence ID" value="KAK7925364.1"/>
    <property type="molecule type" value="Genomic_DNA"/>
</dbReference>
<comment type="caution">
    <text evidence="2">The sequence shown here is derived from an EMBL/GenBank/DDBJ whole genome shotgun (WGS) entry which is preliminary data.</text>
</comment>
<dbReference type="InterPro" id="IPR016137">
    <property type="entry name" value="RGS"/>
</dbReference>
<dbReference type="Gene3D" id="1.10.167.10">
    <property type="entry name" value="Regulator of G-protein Signalling 4, domain 2"/>
    <property type="match status" value="1"/>
</dbReference>
<dbReference type="SUPFAM" id="SSF48097">
    <property type="entry name" value="Regulator of G-protein signaling, RGS"/>
    <property type="match status" value="1"/>
</dbReference>
<accession>A0AAW0PS99</accession>
<feature type="domain" description="RGS" evidence="1">
    <location>
        <begin position="43"/>
        <end position="71"/>
    </location>
</feature>
<gene>
    <name evidence="2" type="ORF">WMY93_007674</name>
</gene>
<reference evidence="3" key="1">
    <citation type="submission" date="2024-04" db="EMBL/GenBank/DDBJ databases">
        <title>Salinicola lusitanus LLJ914,a marine bacterium isolated from the Okinawa Trough.</title>
        <authorList>
            <person name="Li J."/>
        </authorList>
    </citation>
    <scope>NUCLEOTIDE SEQUENCE [LARGE SCALE GENOMIC DNA]</scope>
</reference>
<evidence type="ECO:0000313" key="3">
    <source>
        <dbReference type="Proteomes" id="UP001460270"/>
    </source>
</evidence>
<evidence type="ECO:0000313" key="2">
    <source>
        <dbReference type="EMBL" id="KAK7925364.1"/>
    </source>
</evidence>
<sequence>MSIEKYLSINVLDDPGADLSSPEFRRRSGFKVHQKDYSSLCEKQPIGRLLFRQFCETRPELKRCVKFLDAVVSLSFIRLDFDLYNIRTRTPSWGEFPGIPRTRCRCRSERNHNLKSLSLQSNHPNVQYAEGTGREVKLDENTGALFD</sequence>